<dbReference type="Pfam" id="PF00429">
    <property type="entry name" value="TLV_coat"/>
    <property type="match status" value="1"/>
</dbReference>
<dbReference type="PANTHER" id="PTHR10424">
    <property type="entry name" value="VIRAL ENVELOPE PROTEIN"/>
    <property type="match status" value="1"/>
</dbReference>
<dbReference type="Gene3D" id="1.10.287.210">
    <property type="match status" value="1"/>
</dbReference>
<keyword evidence="4 7" id="KW-1133">Transmembrane helix</keyword>
<evidence type="ECO:0008006" key="10">
    <source>
        <dbReference type="Google" id="ProtNLM"/>
    </source>
</evidence>
<dbReference type="PANTHER" id="PTHR10424:SF75">
    <property type="entry name" value="ENDOGENOUS RETROVIRUS GROUP S71 MEMBER 1 ENV POLYPROTEIN"/>
    <property type="match status" value="1"/>
</dbReference>
<keyword evidence="5 7" id="KW-0472">Membrane</keyword>
<evidence type="ECO:0000313" key="8">
    <source>
        <dbReference type="EMBL" id="KAF6444249.1"/>
    </source>
</evidence>
<keyword evidence="2 7" id="KW-0812">Transmembrane</keyword>
<organism evidence="8 9">
    <name type="scientific">Molossus molossus</name>
    <name type="common">Pallas' mastiff bat</name>
    <name type="synonym">Vespertilio molossus</name>
    <dbReference type="NCBI Taxonomy" id="27622"/>
    <lineage>
        <taxon>Eukaryota</taxon>
        <taxon>Metazoa</taxon>
        <taxon>Chordata</taxon>
        <taxon>Craniata</taxon>
        <taxon>Vertebrata</taxon>
        <taxon>Euteleostomi</taxon>
        <taxon>Mammalia</taxon>
        <taxon>Eutheria</taxon>
        <taxon>Laurasiatheria</taxon>
        <taxon>Chiroptera</taxon>
        <taxon>Yangochiroptera</taxon>
        <taxon>Molossidae</taxon>
        <taxon>Molossus</taxon>
    </lineage>
</organism>
<evidence type="ECO:0000256" key="1">
    <source>
        <dbReference type="ARBA" id="ARBA00004167"/>
    </source>
</evidence>
<accession>A0A7J8FA41</accession>
<name>A0A7J8FA41_MOLMO</name>
<feature type="transmembrane region" description="Helical" evidence="7">
    <location>
        <begin position="317"/>
        <end position="339"/>
    </location>
</feature>
<dbReference type="Proteomes" id="UP000550707">
    <property type="component" value="Unassembled WGS sequence"/>
</dbReference>
<evidence type="ECO:0000256" key="4">
    <source>
        <dbReference type="ARBA" id="ARBA00022989"/>
    </source>
</evidence>
<dbReference type="InterPro" id="IPR018154">
    <property type="entry name" value="TLV/ENV_coat_polyprotein"/>
</dbReference>
<dbReference type="GO" id="GO:0016020">
    <property type="term" value="C:membrane"/>
    <property type="evidence" value="ECO:0007669"/>
    <property type="project" value="UniProtKB-SubCell"/>
</dbReference>
<evidence type="ECO:0000313" key="9">
    <source>
        <dbReference type="Proteomes" id="UP000550707"/>
    </source>
</evidence>
<dbReference type="InParanoid" id="A0A7J8FA41"/>
<comment type="subcellular location">
    <subcellularLocation>
        <location evidence="1">Membrane</location>
        <topology evidence="1">Single-pass membrane protein</topology>
    </subcellularLocation>
</comment>
<evidence type="ECO:0000256" key="6">
    <source>
        <dbReference type="ARBA" id="ARBA00023157"/>
    </source>
</evidence>
<dbReference type="AlphaFoldDB" id="A0A7J8FA41"/>
<dbReference type="SUPFAM" id="SSF58069">
    <property type="entry name" value="Virus ectodomain"/>
    <property type="match status" value="1"/>
</dbReference>
<evidence type="ECO:0000256" key="5">
    <source>
        <dbReference type="ARBA" id="ARBA00023136"/>
    </source>
</evidence>
<keyword evidence="9" id="KW-1185">Reference proteome</keyword>
<evidence type="ECO:0000256" key="7">
    <source>
        <dbReference type="SAM" id="Phobius"/>
    </source>
</evidence>
<reference evidence="8 9" key="1">
    <citation type="journal article" date="2020" name="Nature">
        <title>Six reference-quality genomes reveal evolution of bat adaptations.</title>
        <authorList>
            <person name="Jebb D."/>
            <person name="Huang Z."/>
            <person name="Pippel M."/>
            <person name="Hughes G.M."/>
            <person name="Lavrichenko K."/>
            <person name="Devanna P."/>
            <person name="Winkler S."/>
            <person name="Jermiin L.S."/>
            <person name="Skirmuntt E.C."/>
            <person name="Katzourakis A."/>
            <person name="Burkitt-Gray L."/>
            <person name="Ray D.A."/>
            <person name="Sullivan K.A.M."/>
            <person name="Roscito J.G."/>
            <person name="Kirilenko B.M."/>
            <person name="Davalos L.M."/>
            <person name="Corthals A.P."/>
            <person name="Power M.L."/>
            <person name="Jones G."/>
            <person name="Ransome R.D."/>
            <person name="Dechmann D.K.N."/>
            <person name="Locatelli A.G."/>
            <person name="Puechmaille S.J."/>
            <person name="Fedrigo O."/>
            <person name="Jarvis E.D."/>
            <person name="Hiller M."/>
            <person name="Vernes S.C."/>
            <person name="Myers E.W."/>
            <person name="Teeling E.C."/>
        </authorList>
    </citation>
    <scope>NUCLEOTIDE SEQUENCE [LARGE SCALE GENOMIC DNA]</scope>
    <source>
        <strain evidence="8">MMolMol1</strain>
        <tissue evidence="8">Muscle</tissue>
    </source>
</reference>
<feature type="transmembrane region" description="Helical" evidence="7">
    <location>
        <begin position="190"/>
        <end position="214"/>
    </location>
</feature>
<dbReference type="EMBL" id="JACASF010000012">
    <property type="protein sequence ID" value="KAF6444249.1"/>
    <property type="molecule type" value="Genomic_DNA"/>
</dbReference>
<sequence length="350" mass="38417">MFPEVNYHPLALPKSRGVDLDTQTTDILEATHRALNVSNPNLAEDCWLCMALGTPMPLAIPANSTPRAIVDIAKLNCSTSLPFRVQPINFRNPPCFQGNFQNNSFDVDVGFVTFTNCSQVINHSYPLCPGRGQVFICGRNMAFTFLPTNWTGLCVLATLLPDIDVVSRSDPVPIPSFEYAIGCSKRAVQFIPLVVGLGISGALATGIAGLGVAVHSYTKLSNQLIDDVQTLSSTIQDIQDQIDSLAEVVLQNRQGLDLLITEQGGICLALQERCCFYTNKSGIIWDKIKKLQKDLIKKRKELFDNPLWSGLNGVLPYLLPLLGPLLGLLLIVSLGPFLFNKVMAFIIKYH</sequence>
<comment type="caution">
    <text evidence="8">The sequence shown here is derived from an EMBL/GenBank/DDBJ whole genome shotgun (WGS) entry which is preliminary data.</text>
</comment>
<protein>
    <recommendedName>
        <fullName evidence="10">Envelope glycoprotein</fullName>
    </recommendedName>
</protein>
<dbReference type="FunCoup" id="A0A7J8FA41">
    <property type="interactions" value="1"/>
</dbReference>
<keyword evidence="6" id="KW-1015">Disulfide bond</keyword>
<proteinExistence type="predicted"/>
<evidence type="ECO:0000256" key="3">
    <source>
        <dbReference type="ARBA" id="ARBA00022729"/>
    </source>
</evidence>
<gene>
    <name evidence="8" type="ORF">HJG59_008553</name>
</gene>
<evidence type="ECO:0000256" key="2">
    <source>
        <dbReference type="ARBA" id="ARBA00022692"/>
    </source>
</evidence>
<keyword evidence="3" id="KW-0732">Signal</keyword>
<dbReference type="CDD" id="cd09851">
    <property type="entry name" value="HTLV-1-like_HR1-HR2"/>
    <property type="match status" value="1"/>
</dbReference>